<dbReference type="EMBL" id="JASPKY010000634">
    <property type="protein sequence ID" value="KAK9687548.1"/>
    <property type="molecule type" value="Genomic_DNA"/>
</dbReference>
<name>A0AAW1IDK0_POPJA</name>
<dbReference type="AlphaFoldDB" id="A0AAW1IDK0"/>
<dbReference type="Proteomes" id="UP001458880">
    <property type="component" value="Unassembled WGS sequence"/>
</dbReference>
<dbReference type="PANTHER" id="PTHR11439">
    <property type="entry name" value="GAG-POL-RELATED RETROTRANSPOSON"/>
    <property type="match status" value="1"/>
</dbReference>
<evidence type="ECO:0000313" key="2">
    <source>
        <dbReference type="Proteomes" id="UP001458880"/>
    </source>
</evidence>
<protein>
    <submittedName>
        <fullName evidence="1">Uncharacterized protein</fullName>
    </submittedName>
</protein>
<proteinExistence type="predicted"/>
<comment type="caution">
    <text evidence="1">The sequence shown here is derived from an EMBL/GenBank/DDBJ whole genome shotgun (WGS) entry which is preliminary data.</text>
</comment>
<organism evidence="1 2">
    <name type="scientific">Popillia japonica</name>
    <name type="common">Japanese beetle</name>
    <dbReference type="NCBI Taxonomy" id="7064"/>
    <lineage>
        <taxon>Eukaryota</taxon>
        <taxon>Metazoa</taxon>
        <taxon>Ecdysozoa</taxon>
        <taxon>Arthropoda</taxon>
        <taxon>Hexapoda</taxon>
        <taxon>Insecta</taxon>
        <taxon>Pterygota</taxon>
        <taxon>Neoptera</taxon>
        <taxon>Endopterygota</taxon>
        <taxon>Coleoptera</taxon>
        <taxon>Polyphaga</taxon>
        <taxon>Scarabaeiformia</taxon>
        <taxon>Scarabaeidae</taxon>
        <taxon>Rutelinae</taxon>
        <taxon>Popillia</taxon>
    </lineage>
</organism>
<gene>
    <name evidence="1" type="ORF">QE152_g36174</name>
</gene>
<sequence>MNDCKENKTPMETGSLDLIENSRDFGATEIHKPIRELIGSLMYLMLATRPDLSTAVNIYSRYQQNPSEQVWKGLKRILRYLKGTADFELFYPKNTDTKLVGFADADWAGDQEDRKSTTGYLFKVFGGTICWSTNLGFAKTVFTIFEDNQSCIKVTKRWEHKRLKHRC</sequence>
<accession>A0AAW1IDK0</accession>
<keyword evidence="2" id="KW-1185">Reference proteome</keyword>
<dbReference type="CDD" id="cd09272">
    <property type="entry name" value="RNase_HI_RT_Ty1"/>
    <property type="match status" value="1"/>
</dbReference>
<evidence type="ECO:0000313" key="1">
    <source>
        <dbReference type="EMBL" id="KAK9687548.1"/>
    </source>
</evidence>
<reference evidence="1 2" key="1">
    <citation type="journal article" date="2024" name="BMC Genomics">
        <title>De novo assembly and annotation of Popillia japonica's genome with initial clues to its potential as an invasive pest.</title>
        <authorList>
            <person name="Cucini C."/>
            <person name="Boschi S."/>
            <person name="Funari R."/>
            <person name="Cardaioli E."/>
            <person name="Iannotti N."/>
            <person name="Marturano G."/>
            <person name="Paoli F."/>
            <person name="Bruttini M."/>
            <person name="Carapelli A."/>
            <person name="Frati F."/>
            <person name="Nardi F."/>
        </authorList>
    </citation>
    <scope>NUCLEOTIDE SEQUENCE [LARGE SCALE GENOMIC DNA]</scope>
    <source>
        <strain evidence="1">DMR45628</strain>
    </source>
</reference>
<dbReference type="PANTHER" id="PTHR11439:SF483">
    <property type="entry name" value="PEPTIDE SYNTHASE GLIP-LIKE, PUTATIVE (AFU_ORTHOLOGUE AFUA_3G12920)-RELATED"/>
    <property type="match status" value="1"/>
</dbReference>